<feature type="compositionally biased region" description="Polar residues" evidence="1">
    <location>
        <begin position="1"/>
        <end position="12"/>
    </location>
</feature>
<dbReference type="InterPro" id="IPR004165">
    <property type="entry name" value="CoA_trans_fam_I"/>
</dbReference>
<keyword evidence="2" id="KW-0808">Transferase</keyword>
<dbReference type="SMART" id="SM00882">
    <property type="entry name" value="CoA_trans"/>
    <property type="match status" value="1"/>
</dbReference>
<proteinExistence type="predicted"/>
<evidence type="ECO:0000256" key="1">
    <source>
        <dbReference type="SAM" id="MobiDB-lite"/>
    </source>
</evidence>
<dbReference type="SUPFAM" id="SSF100950">
    <property type="entry name" value="NagB/RpiA/CoA transferase-like"/>
    <property type="match status" value="1"/>
</dbReference>
<reference evidence="2 3" key="1">
    <citation type="journal article" date="2011" name="J. Bacteriol.">
        <title>Complete genome sequences of the chemolithoautotrophic Oligotropha carboxidovorans strains OM4 and OM5.</title>
        <authorList>
            <person name="Volland S."/>
            <person name="Rachinger M."/>
            <person name="Strittmatter A."/>
            <person name="Daniel R."/>
            <person name="Gottschalk G."/>
            <person name="Meyer O."/>
        </authorList>
    </citation>
    <scope>NUCLEOTIDE SEQUENCE [LARGE SCALE GENOMIC DNA]</scope>
    <source>
        <strain evidence="3">ATCC 49405 / DSM 1227 / KCTC 32145 / OM5</strain>
    </source>
</reference>
<dbReference type="GO" id="GO:0008410">
    <property type="term" value="F:CoA-transferase activity"/>
    <property type="evidence" value="ECO:0007669"/>
    <property type="project" value="InterPro"/>
</dbReference>
<dbReference type="InterPro" id="IPR037171">
    <property type="entry name" value="NagB/RpiA_transferase-like"/>
</dbReference>
<evidence type="ECO:0000313" key="2">
    <source>
        <dbReference type="EMBL" id="AEI05487.1"/>
    </source>
</evidence>
<dbReference type="OrthoDB" id="9777193at2"/>
<dbReference type="AlphaFoldDB" id="B6JJ63"/>
<dbReference type="HOGENOM" id="CLU_049557_0_0_5"/>
<keyword evidence="3" id="KW-1185">Reference proteome</keyword>
<dbReference type="Gene3D" id="3.30.30.40">
    <property type="match status" value="1"/>
</dbReference>
<dbReference type="Gene3D" id="3.40.1080.10">
    <property type="entry name" value="Glutaconate Coenzyme A-transferase"/>
    <property type="match status" value="1"/>
</dbReference>
<dbReference type="EMBL" id="CP002826">
    <property type="protein sequence ID" value="AEI05487.1"/>
    <property type="molecule type" value="Genomic_DNA"/>
</dbReference>
<organism evidence="2 3">
    <name type="scientific">Afipia carboxidovorans (strain ATCC 49405 / DSM 1227 / KCTC 32145 / OM5)</name>
    <name type="common">Oligotropha carboxidovorans</name>
    <dbReference type="NCBI Taxonomy" id="504832"/>
    <lineage>
        <taxon>Bacteria</taxon>
        <taxon>Pseudomonadati</taxon>
        <taxon>Pseudomonadota</taxon>
        <taxon>Alphaproteobacteria</taxon>
        <taxon>Hyphomicrobiales</taxon>
        <taxon>Nitrobacteraceae</taxon>
        <taxon>Afipia</taxon>
    </lineage>
</organism>
<dbReference type="PATRIC" id="fig|504832.7.peg.810"/>
<name>B6JJ63_AFIC5</name>
<dbReference type="eggNOG" id="COG1788">
    <property type="taxonomic scope" value="Bacteria"/>
</dbReference>
<protein>
    <submittedName>
        <fullName evidence="2">Putative CoA transferase, subunit A</fullName>
    </submittedName>
</protein>
<dbReference type="Pfam" id="PF01144">
    <property type="entry name" value="CoA_trans"/>
    <property type="match status" value="1"/>
</dbReference>
<sequence>MMSNESPSQLRATQKRRDRSLRDRTMSLEAAAALIADGEHVGVGGSMMSRTPMAMIWQLVRSRRKDLVCYRPIATSEGDILLASGLARRVVTSWFSQGIMWGVSRVMRQHVANDPSSFEEWSHLALGMRLKAGAMGVPFMPVRTMLGSDVQAERPEVHEMNCPFTGDKVLLVPALNPQTAIIHVQRCDKYGNAQIDGMTFMDLDMAMAADRVILTTEKIIPNDDIRDAPDRTVIPFLCVDAVVEVPYGSIPHECYGLYEPIMSHLDAYARAANLDPAKALHDYLDRYFYSPYNWDDYLSLIGKDAIADAEQAVERPTPNA</sequence>
<feature type="region of interest" description="Disordered" evidence="1">
    <location>
        <begin position="1"/>
        <end position="22"/>
    </location>
</feature>
<dbReference type="KEGG" id="ocg:OCA5_c07640"/>
<dbReference type="PANTHER" id="PTHR43293">
    <property type="entry name" value="ACETATE COA-TRANSFERASE YDIF"/>
    <property type="match status" value="1"/>
</dbReference>
<evidence type="ECO:0000313" key="3">
    <source>
        <dbReference type="Proteomes" id="UP000007730"/>
    </source>
</evidence>
<gene>
    <name evidence="2" type="ordered locus">OCA5_c07640</name>
</gene>
<dbReference type="RefSeq" id="WP_012564483.1">
    <property type="nucleotide sequence ID" value="NC_011386.1"/>
</dbReference>
<dbReference type="PANTHER" id="PTHR43293:SF3">
    <property type="entry name" value="CHOLESTEROL RING-CLEAVING HYDROLASE IPDB SUBUNIT"/>
    <property type="match status" value="1"/>
</dbReference>
<accession>B6JJ63</accession>
<dbReference type="KEGG" id="oca:OCAR_7354"/>
<dbReference type="STRING" id="504832.OCA5_c07640"/>
<dbReference type="Proteomes" id="UP000007730">
    <property type="component" value="Chromosome"/>
</dbReference>